<proteinExistence type="predicted"/>
<sequence length="68" mass="8029">MSAIRYESILAAIQKANELTDYYDNYNDLDTQHEFQKQIVLADTSLTENEKTEAIRELNKIYDRNKDL</sequence>
<dbReference type="HOGENOM" id="CLU_000288_7_27_1"/>
<dbReference type="AlphaFoldDB" id="U9T8A0"/>
<name>U9T8A0_RHIID</name>
<dbReference type="EMBL" id="KI295643">
    <property type="protein sequence ID" value="ESA02523.1"/>
    <property type="molecule type" value="Genomic_DNA"/>
</dbReference>
<accession>U9T8A0</accession>
<gene>
    <name evidence="1" type="ORF">GLOINDRAFT_6435</name>
</gene>
<reference evidence="1" key="1">
    <citation type="submission" date="2013-07" db="EMBL/GenBank/DDBJ databases">
        <title>The genome of an arbuscular mycorrhizal fungus provides insights into the evolution of the oldest plant symbiosis.</title>
        <authorList>
            <consortium name="DOE Joint Genome Institute"/>
            <person name="Tisserant E."/>
            <person name="Malbreil M."/>
            <person name="Kuo A."/>
            <person name="Kohler A."/>
            <person name="Symeonidi A."/>
            <person name="Balestrini R."/>
            <person name="Charron P."/>
            <person name="Duensing N."/>
            <person name="Frei-dit-Frey N."/>
            <person name="Gianinazzi-Pearson V."/>
            <person name="Gilbert B."/>
            <person name="Handa Y."/>
            <person name="Hijri M."/>
            <person name="Kaul R."/>
            <person name="Kawaguchi M."/>
            <person name="Krajinski F."/>
            <person name="Lammers P."/>
            <person name="Lapierre D."/>
            <person name="Masclaux F.G."/>
            <person name="Murat C."/>
            <person name="Morin E."/>
            <person name="Ndikumana S."/>
            <person name="Pagni M."/>
            <person name="Petitpierre D."/>
            <person name="Requena N."/>
            <person name="Rosikiewicz P."/>
            <person name="Riley R."/>
            <person name="Saito K."/>
            <person name="San Clemente H."/>
            <person name="Shapiro H."/>
            <person name="van Tuinen D."/>
            <person name="Becard G."/>
            <person name="Bonfante P."/>
            <person name="Paszkowski U."/>
            <person name="Shachar-Hill Y."/>
            <person name="Young J.P."/>
            <person name="Sanders I.R."/>
            <person name="Henrissat B."/>
            <person name="Rensing S.A."/>
            <person name="Grigoriev I.V."/>
            <person name="Corradi N."/>
            <person name="Roux C."/>
            <person name="Martin F."/>
        </authorList>
    </citation>
    <scope>NUCLEOTIDE SEQUENCE</scope>
    <source>
        <strain evidence="1">DAOM 197198</strain>
    </source>
</reference>
<evidence type="ECO:0000313" key="1">
    <source>
        <dbReference type="EMBL" id="ESA02523.1"/>
    </source>
</evidence>
<organism evidence="1">
    <name type="scientific">Rhizophagus irregularis (strain DAOM 181602 / DAOM 197198 / MUCL 43194)</name>
    <name type="common">Arbuscular mycorrhizal fungus</name>
    <name type="synonym">Glomus intraradices</name>
    <dbReference type="NCBI Taxonomy" id="747089"/>
    <lineage>
        <taxon>Eukaryota</taxon>
        <taxon>Fungi</taxon>
        <taxon>Fungi incertae sedis</taxon>
        <taxon>Mucoromycota</taxon>
        <taxon>Glomeromycotina</taxon>
        <taxon>Glomeromycetes</taxon>
        <taxon>Glomerales</taxon>
        <taxon>Glomeraceae</taxon>
        <taxon>Rhizophagus</taxon>
    </lineage>
</organism>
<protein>
    <submittedName>
        <fullName evidence="1">Uncharacterized protein</fullName>
    </submittedName>
</protein>